<dbReference type="InterPro" id="IPR039121">
    <property type="entry name" value="NUDT19"/>
</dbReference>
<dbReference type="GeneID" id="6498436"/>
<protein>
    <submittedName>
        <fullName evidence="9">Uncharacterized protein, isoform A</fullName>
        <ecNumber evidence="9">3.-.-.-</ecNumber>
    </submittedName>
</protein>
<dbReference type="GO" id="GO:0005739">
    <property type="term" value="C:mitochondrion"/>
    <property type="evidence" value="ECO:0007669"/>
    <property type="project" value="TreeGrafter"/>
</dbReference>
<evidence type="ECO:0000256" key="7">
    <source>
        <dbReference type="ARBA" id="ARBA00023211"/>
    </source>
</evidence>
<dbReference type="CDD" id="cd18870">
    <property type="entry name" value="NUDIX_AcylCoAdiphos_Nudt19"/>
    <property type="match status" value="1"/>
</dbReference>
<gene>
    <name evidence="9" type="primary">Dana\GF15630</name>
    <name evidence="9" type="synonym">dana_GLEANR_16394</name>
    <name evidence="9" type="ORF">GF15630</name>
</gene>
<dbReference type="SUPFAM" id="SSF55811">
    <property type="entry name" value="Nudix"/>
    <property type="match status" value="1"/>
</dbReference>
<comment type="cofactor">
    <cofactor evidence="2">
        <name>Mg(2+)</name>
        <dbReference type="ChEBI" id="CHEBI:18420"/>
    </cofactor>
</comment>
<dbReference type="PANTHER" id="PTHR12318">
    <property type="entry name" value="TESTOSTERONE-REGULATED PROTEIN RP2"/>
    <property type="match status" value="1"/>
</dbReference>
<evidence type="ECO:0000313" key="9">
    <source>
        <dbReference type="EMBL" id="EDV32037.1"/>
    </source>
</evidence>
<evidence type="ECO:0000256" key="2">
    <source>
        <dbReference type="ARBA" id="ARBA00001946"/>
    </source>
</evidence>
<evidence type="ECO:0000259" key="8">
    <source>
        <dbReference type="PROSITE" id="PS51462"/>
    </source>
</evidence>
<sequence>MSKQVLAKIRPSSSLILLAKDQAPKQKSFDYNALLLTRTQKSSFMPESSVFPGGVCDVTDNSPAWLEHFHRGKIDAAKLRDLGHVKGPRPEIFQAEETDKKIDPNLSLRLTAIRETFEELGILLCRDRKSLTSTSGYGKFYDQFDRAHWQHVVHNDASQFLELCKQLDVVPDVWSLHEWSAWRTPSTFKKRFETAFFLTALEEQPTVHIEPYEVKDCAWRSPLDYLKACLRRELWLPPPQFYELSRFLNFSSLEGLRKFAEERSAKGTDLIHPVMYKCTDGTVHLLPGDELYPADPDATPDKIDINLSVEDFRLLAKGKLHRSEHWNQYQSNLLINFDRGDGQVHPLDPSKL</sequence>
<evidence type="ECO:0000256" key="3">
    <source>
        <dbReference type="ARBA" id="ARBA00005582"/>
    </source>
</evidence>
<dbReference type="InterPro" id="IPR000086">
    <property type="entry name" value="NUDIX_hydrolase_dom"/>
</dbReference>
<dbReference type="CDD" id="cd02883">
    <property type="entry name" value="NUDIX_Hydrolase"/>
    <property type="match status" value="1"/>
</dbReference>
<dbReference type="InParanoid" id="B3MN59"/>
<keyword evidence="6" id="KW-0460">Magnesium</keyword>
<dbReference type="OMA" id="PDTDDHK"/>
<dbReference type="PANTHER" id="PTHR12318:SF0">
    <property type="entry name" value="ACYL-COENZYME A DIPHOSPHATASE NUDT19"/>
    <property type="match status" value="1"/>
</dbReference>
<dbReference type="GO" id="GO:0016818">
    <property type="term" value="F:hydrolase activity, acting on acid anhydrides, in phosphorus-containing anhydrides"/>
    <property type="evidence" value="ECO:0007669"/>
    <property type="project" value="InterPro"/>
</dbReference>
<dbReference type="AlphaFoldDB" id="B3MN59"/>
<comment type="similarity">
    <text evidence="3">Belongs to the Nudix hydrolase family.</text>
</comment>
<name>B3MN59_DROAN</name>
<comment type="cofactor">
    <cofactor evidence="1">
        <name>Mn(2+)</name>
        <dbReference type="ChEBI" id="CHEBI:29035"/>
    </cofactor>
</comment>
<dbReference type="STRING" id="7217.B3MN59"/>
<evidence type="ECO:0000256" key="6">
    <source>
        <dbReference type="ARBA" id="ARBA00022842"/>
    </source>
</evidence>
<evidence type="ECO:0000256" key="4">
    <source>
        <dbReference type="ARBA" id="ARBA00022723"/>
    </source>
</evidence>
<dbReference type="EC" id="3.-.-.-" evidence="9"/>
<dbReference type="GO" id="GO:0046872">
    <property type="term" value="F:metal ion binding"/>
    <property type="evidence" value="ECO:0007669"/>
    <property type="project" value="UniProtKB-KW"/>
</dbReference>
<accession>B3MN59</accession>
<dbReference type="Gene3D" id="3.90.79.10">
    <property type="entry name" value="Nucleoside Triphosphate Pyrophosphohydrolase"/>
    <property type="match status" value="1"/>
</dbReference>
<organism evidence="9 10">
    <name type="scientific">Drosophila ananassae</name>
    <name type="common">Fruit fly</name>
    <dbReference type="NCBI Taxonomy" id="7217"/>
    <lineage>
        <taxon>Eukaryota</taxon>
        <taxon>Metazoa</taxon>
        <taxon>Ecdysozoa</taxon>
        <taxon>Arthropoda</taxon>
        <taxon>Hexapoda</taxon>
        <taxon>Insecta</taxon>
        <taxon>Pterygota</taxon>
        <taxon>Neoptera</taxon>
        <taxon>Endopterygota</taxon>
        <taxon>Diptera</taxon>
        <taxon>Brachycera</taxon>
        <taxon>Muscomorpha</taxon>
        <taxon>Ephydroidea</taxon>
        <taxon>Drosophilidae</taxon>
        <taxon>Drosophila</taxon>
        <taxon>Sophophora</taxon>
    </lineage>
</organism>
<evidence type="ECO:0000313" key="10">
    <source>
        <dbReference type="Proteomes" id="UP000007801"/>
    </source>
</evidence>
<feature type="domain" description="Nudix hydrolase" evidence="8">
    <location>
        <begin position="8"/>
        <end position="242"/>
    </location>
</feature>
<dbReference type="EMBL" id="CH902620">
    <property type="protein sequence ID" value="EDV32037.1"/>
    <property type="molecule type" value="Genomic_DNA"/>
</dbReference>
<dbReference type="Proteomes" id="UP000007801">
    <property type="component" value="Unassembled WGS sequence"/>
</dbReference>
<reference evidence="9 10" key="1">
    <citation type="journal article" date="2007" name="Nature">
        <title>Evolution of genes and genomes on the Drosophila phylogeny.</title>
        <authorList>
            <consortium name="Drosophila 12 Genomes Consortium"/>
            <person name="Clark A.G."/>
            <person name="Eisen M.B."/>
            <person name="Smith D.R."/>
            <person name="Bergman C.M."/>
            <person name="Oliver B."/>
            <person name="Markow T.A."/>
            <person name="Kaufman T.C."/>
            <person name="Kellis M."/>
            <person name="Gelbart W."/>
            <person name="Iyer V.N."/>
            <person name="Pollard D.A."/>
            <person name="Sackton T.B."/>
            <person name="Larracuente A.M."/>
            <person name="Singh N.D."/>
            <person name="Abad J.P."/>
            <person name="Abt D.N."/>
            <person name="Adryan B."/>
            <person name="Aguade M."/>
            <person name="Akashi H."/>
            <person name="Anderson W.W."/>
            <person name="Aquadro C.F."/>
            <person name="Ardell D.H."/>
            <person name="Arguello R."/>
            <person name="Artieri C.G."/>
            <person name="Barbash D.A."/>
            <person name="Barker D."/>
            <person name="Barsanti P."/>
            <person name="Batterham P."/>
            <person name="Batzoglou S."/>
            <person name="Begun D."/>
            <person name="Bhutkar A."/>
            <person name="Blanco E."/>
            <person name="Bosak S.A."/>
            <person name="Bradley R.K."/>
            <person name="Brand A.D."/>
            <person name="Brent M.R."/>
            <person name="Brooks A.N."/>
            <person name="Brown R.H."/>
            <person name="Butlin R.K."/>
            <person name="Caggese C."/>
            <person name="Calvi B.R."/>
            <person name="Bernardo de Carvalho A."/>
            <person name="Caspi A."/>
            <person name="Castrezana S."/>
            <person name="Celniker S.E."/>
            <person name="Chang J.L."/>
            <person name="Chapple C."/>
            <person name="Chatterji S."/>
            <person name="Chinwalla A."/>
            <person name="Civetta A."/>
            <person name="Clifton S.W."/>
            <person name="Comeron J.M."/>
            <person name="Costello J.C."/>
            <person name="Coyne J.A."/>
            <person name="Daub J."/>
            <person name="David R.G."/>
            <person name="Delcher A.L."/>
            <person name="Delehaunty K."/>
            <person name="Do C.B."/>
            <person name="Ebling H."/>
            <person name="Edwards K."/>
            <person name="Eickbush T."/>
            <person name="Evans J.D."/>
            <person name="Filipski A."/>
            <person name="Findeiss S."/>
            <person name="Freyhult E."/>
            <person name="Fulton L."/>
            <person name="Fulton R."/>
            <person name="Garcia A.C."/>
            <person name="Gardiner A."/>
            <person name="Garfield D.A."/>
            <person name="Garvin B.E."/>
            <person name="Gibson G."/>
            <person name="Gilbert D."/>
            <person name="Gnerre S."/>
            <person name="Godfrey J."/>
            <person name="Good R."/>
            <person name="Gotea V."/>
            <person name="Gravely B."/>
            <person name="Greenberg A.J."/>
            <person name="Griffiths-Jones S."/>
            <person name="Gross S."/>
            <person name="Guigo R."/>
            <person name="Gustafson E.A."/>
            <person name="Haerty W."/>
            <person name="Hahn M.W."/>
            <person name="Halligan D.L."/>
            <person name="Halpern A.L."/>
            <person name="Halter G.M."/>
            <person name="Han M.V."/>
            <person name="Heger A."/>
            <person name="Hillier L."/>
            <person name="Hinrichs A.S."/>
            <person name="Holmes I."/>
            <person name="Hoskins R.A."/>
            <person name="Hubisz M.J."/>
            <person name="Hultmark D."/>
            <person name="Huntley M.A."/>
            <person name="Jaffe D.B."/>
            <person name="Jagadeeshan S."/>
            <person name="Jeck W.R."/>
            <person name="Johnson J."/>
            <person name="Jones C.D."/>
            <person name="Jordan W.C."/>
            <person name="Karpen G.H."/>
            <person name="Kataoka E."/>
            <person name="Keightley P.D."/>
            <person name="Kheradpour P."/>
            <person name="Kirkness E.F."/>
            <person name="Koerich L.B."/>
            <person name="Kristiansen K."/>
            <person name="Kudrna D."/>
            <person name="Kulathinal R.J."/>
            <person name="Kumar S."/>
            <person name="Kwok R."/>
            <person name="Lander E."/>
            <person name="Langley C.H."/>
            <person name="Lapoint R."/>
            <person name="Lazzaro B.P."/>
            <person name="Lee S.J."/>
            <person name="Levesque L."/>
            <person name="Li R."/>
            <person name="Lin C.F."/>
            <person name="Lin M.F."/>
            <person name="Lindblad-Toh K."/>
            <person name="Llopart A."/>
            <person name="Long M."/>
            <person name="Low L."/>
            <person name="Lozovsky E."/>
            <person name="Lu J."/>
            <person name="Luo M."/>
            <person name="Machado C.A."/>
            <person name="Makalowski W."/>
            <person name="Marzo M."/>
            <person name="Matsuda M."/>
            <person name="Matzkin L."/>
            <person name="McAllister B."/>
            <person name="McBride C.S."/>
            <person name="McKernan B."/>
            <person name="McKernan K."/>
            <person name="Mendez-Lago M."/>
            <person name="Minx P."/>
            <person name="Mollenhauer M.U."/>
            <person name="Montooth K."/>
            <person name="Mount S.M."/>
            <person name="Mu X."/>
            <person name="Myers E."/>
            <person name="Negre B."/>
            <person name="Newfeld S."/>
            <person name="Nielsen R."/>
            <person name="Noor M.A."/>
            <person name="O'Grady P."/>
            <person name="Pachter L."/>
            <person name="Papaceit M."/>
            <person name="Parisi M.J."/>
            <person name="Parisi M."/>
            <person name="Parts L."/>
            <person name="Pedersen J.S."/>
            <person name="Pesole G."/>
            <person name="Phillippy A.M."/>
            <person name="Ponting C.P."/>
            <person name="Pop M."/>
            <person name="Porcelli D."/>
            <person name="Powell J.R."/>
            <person name="Prohaska S."/>
            <person name="Pruitt K."/>
            <person name="Puig M."/>
            <person name="Quesneville H."/>
            <person name="Ram K.R."/>
            <person name="Rand D."/>
            <person name="Rasmussen M.D."/>
            <person name="Reed L.K."/>
            <person name="Reenan R."/>
            <person name="Reily A."/>
            <person name="Remington K.A."/>
            <person name="Rieger T.T."/>
            <person name="Ritchie M.G."/>
            <person name="Robin C."/>
            <person name="Rogers Y.H."/>
            <person name="Rohde C."/>
            <person name="Rozas J."/>
            <person name="Rubenfield M.J."/>
            <person name="Ruiz A."/>
            <person name="Russo S."/>
            <person name="Salzberg S.L."/>
            <person name="Sanchez-Gracia A."/>
            <person name="Saranga D.J."/>
            <person name="Sato H."/>
            <person name="Schaeffer S.W."/>
            <person name="Schatz M.C."/>
            <person name="Schlenke T."/>
            <person name="Schwartz R."/>
            <person name="Segarra C."/>
            <person name="Singh R.S."/>
            <person name="Sirot L."/>
            <person name="Sirota M."/>
            <person name="Sisneros N.B."/>
            <person name="Smith C.D."/>
            <person name="Smith T.F."/>
            <person name="Spieth J."/>
            <person name="Stage D.E."/>
            <person name="Stark A."/>
            <person name="Stephan W."/>
            <person name="Strausberg R.L."/>
            <person name="Strempel S."/>
            <person name="Sturgill D."/>
            <person name="Sutton G."/>
            <person name="Sutton G.G."/>
            <person name="Tao W."/>
            <person name="Teichmann S."/>
            <person name="Tobari Y.N."/>
            <person name="Tomimura Y."/>
            <person name="Tsolas J.M."/>
            <person name="Valente V.L."/>
            <person name="Venter E."/>
            <person name="Venter J.C."/>
            <person name="Vicario S."/>
            <person name="Vieira F.G."/>
            <person name="Vilella A.J."/>
            <person name="Villasante A."/>
            <person name="Walenz B."/>
            <person name="Wang J."/>
            <person name="Wasserman M."/>
            <person name="Watts T."/>
            <person name="Wilson D."/>
            <person name="Wilson R.K."/>
            <person name="Wing R.A."/>
            <person name="Wolfner M.F."/>
            <person name="Wong A."/>
            <person name="Wong G.K."/>
            <person name="Wu C.I."/>
            <person name="Wu G."/>
            <person name="Yamamoto D."/>
            <person name="Yang H.P."/>
            <person name="Yang S.P."/>
            <person name="Yorke J.A."/>
            <person name="Yoshida K."/>
            <person name="Zdobnov E."/>
            <person name="Zhang P."/>
            <person name="Zhang Y."/>
            <person name="Zimin A.V."/>
            <person name="Baldwin J."/>
            <person name="Abdouelleil A."/>
            <person name="Abdulkadir J."/>
            <person name="Abebe A."/>
            <person name="Abera B."/>
            <person name="Abreu J."/>
            <person name="Acer S.C."/>
            <person name="Aftuck L."/>
            <person name="Alexander A."/>
            <person name="An P."/>
            <person name="Anderson E."/>
            <person name="Anderson S."/>
            <person name="Arachi H."/>
            <person name="Azer M."/>
            <person name="Bachantsang P."/>
            <person name="Barry A."/>
            <person name="Bayul T."/>
            <person name="Berlin A."/>
            <person name="Bessette D."/>
            <person name="Bloom T."/>
            <person name="Blye J."/>
            <person name="Boguslavskiy L."/>
            <person name="Bonnet C."/>
            <person name="Boukhgalter B."/>
            <person name="Bourzgui I."/>
            <person name="Brown A."/>
            <person name="Cahill P."/>
            <person name="Channer S."/>
            <person name="Cheshatsang Y."/>
            <person name="Chuda L."/>
            <person name="Citroen M."/>
            <person name="Collymore A."/>
            <person name="Cooke P."/>
            <person name="Costello M."/>
            <person name="D'Aco K."/>
            <person name="Daza R."/>
            <person name="De Haan G."/>
            <person name="DeGray S."/>
            <person name="DeMaso C."/>
            <person name="Dhargay N."/>
            <person name="Dooley K."/>
            <person name="Dooley E."/>
            <person name="Doricent M."/>
            <person name="Dorje P."/>
            <person name="Dorjee K."/>
            <person name="Dupes A."/>
            <person name="Elong R."/>
            <person name="Falk J."/>
            <person name="Farina A."/>
            <person name="Faro S."/>
            <person name="Ferguson D."/>
            <person name="Fisher S."/>
            <person name="Foley C.D."/>
            <person name="Franke A."/>
            <person name="Friedrich D."/>
            <person name="Gadbois L."/>
            <person name="Gearin G."/>
            <person name="Gearin C.R."/>
            <person name="Giannoukos G."/>
            <person name="Goode T."/>
            <person name="Graham J."/>
            <person name="Grandbois E."/>
            <person name="Grewal S."/>
            <person name="Gyaltsen K."/>
            <person name="Hafez N."/>
            <person name="Hagos B."/>
            <person name="Hall J."/>
            <person name="Henson C."/>
            <person name="Hollinger A."/>
            <person name="Honan T."/>
            <person name="Huard M.D."/>
            <person name="Hughes L."/>
            <person name="Hurhula B."/>
            <person name="Husby M.E."/>
            <person name="Kamat A."/>
            <person name="Kanga B."/>
            <person name="Kashin S."/>
            <person name="Khazanovich D."/>
            <person name="Kisner P."/>
            <person name="Lance K."/>
            <person name="Lara M."/>
            <person name="Lee W."/>
            <person name="Lennon N."/>
            <person name="Letendre F."/>
            <person name="LeVine R."/>
            <person name="Lipovsky A."/>
            <person name="Liu X."/>
            <person name="Liu J."/>
            <person name="Liu S."/>
            <person name="Lokyitsang T."/>
            <person name="Lokyitsang Y."/>
            <person name="Lubonja R."/>
            <person name="Lui A."/>
            <person name="MacDonald P."/>
            <person name="Magnisalis V."/>
            <person name="Maru K."/>
            <person name="Matthews C."/>
            <person name="McCusker W."/>
            <person name="McDonough S."/>
            <person name="Mehta T."/>
            <person name="Meldrim J."/>
            <person name="Meneus L."/>
            <person name="Mihai O."/>
            <person name="Mihalev A."/>
            <person name="Mihova T."/>
            <person name="Mittelman R."/>
            <person name="Mlenga V."/>
            <person name="Montmayeur A."/>
            <person name="Mulrain L."/>
            <person name="Navidi A."/>
            <person name="Naylor J."/>
            <person name="Negash T."/>
            <person name="Nguyen T."/>
            <person name="Nguyen N."/>
            <person name="Nicol R."/>
            <person name="Norbu C."/>
            <person name="Norbu N."/>
            <person name="Novod N."/>
            <person name="O'Neill B."/>
            <person name="Osman S."/>
            <person name="Markiewicz E."/>
            <person name="Oyono O.L."/>
            <person name="Patti C."/>
            <person name="Phunkhang P."/>
            <person name="Pierre F."/>
            <person name="Priest M."/>
            <person name="Raghuraman S."/>
            <person name="Rege F."/>
            <person name="Reyes R."/>
            <person name="Rise C."/>
            <person name="Rogov P."/>
            <person name="Ross K."/>
            <person name="Ryan E."/>
            <person name="Settipalli S."/>
            <person name="Shea T."/>
            <person name="Sherpa N."/>
            <person name="Shi L."/>
            <person name="Shih D."/>
            <person name="Sparrow T."/>
            <person name="Spaulding J."/>
            <person name="Stalker J."/>
            <person name="Stange-Thomann N."/>
            <person name="Stavropoulos S."/>
            <person name="Stone C."/>
            <person name="Strader C."/>
            <person name="Tesfaye S."/>
            <person name="Thomson T."/>
            <person name="Thoulutsang Y."/>
            <person name="Thoulutsang D."/>
            <person name="Topham K."/>
            <person name="Topping I."/>
            <person name="Tsamla T."/>
            <person name="Vassiliev H."/>
            <person name="Vo A."/>
            <person name="Wangchuk T."/>
            <person name="Wangdi T."/>
            <person name="Weiand M."/>
            <person name="Wilkinson J."/>
            <person name="Wilson A."/>
            <person name="Yadav S."/>
            <person name="Young G."/>
            <person name="Yu Q."/>
            <person name="Zembek L."/>
            <person name="Zhong D."/>
            <person name="Zimmer A."/>
            <person name="Zwirko Z."/>
            <person name="Jaffe D.B."/>
            <person name="Alvarez P."/>
            <person name="Brockman W."/>
            <person name="Butler J."/>
            <person name="Chin C."/>
            <person name="Gnerre S."/>
            <person name="Grabherr M."/>
            <person name="Kleber M."/>
            <person name="Mauceli E."/>
            <person name="MacCallum I."/>
        </authorList>
    </citation>
    <scope>NUCLEOTIDE SEQUENCE [LARGE SCALE GENOMIC DNA]</scope>
    <source>
        <strain evidence="10">Tucson 14024-0371.13</strain>
    </source>
</reference>
<dbReference type="KEGG" id="dan:6498436"/>
<evidence type="ECO:0000256" key="5">
    <source>
        <dbReference type="ARBA" id="ARBA00022801"/>
    </source>
</evidence>
<dbReference type="InterPro" id="IPR015797">
    <property type="entry name" value="NUDIX_hydrolase-like_dom_sf"/>
</dbReference>
<dbReference type="PROSITE" id="PS51462">
    <property type="entry name" value="NUDIX"/>
    <property type="match status" value="1"/>
</dbReference>
<keyword evidence="7" id="KW-0464">Manganese</keyword>
<keyword evidence="4" id="KW-0479">Metal-binding</keyword>
<evidence type="ECO:0000256" key="1">
    <source>
        <dbReference type="ARBA" id="ARBA00001936"/>
    </source>
</evidence>
<dbReference type="FunCoup" id="B3MN59">
    <property type="interactions" value="281"/>
</dbReference>
<keyword evidence="10" id="KW-1185">Reference proteome</keyword>
<dbReference type="HOGENOM" id="CLU_059078_1_0_1"/>
<dbReference type="OrthoDB" id="1695362at2759"/>
<proteinExistence type="inferred from homology"/>
<keyword evidence="5 9" id="KW-0378">Hydrolase</keyword>
<dbReference type="PhylomeDB" id="B3MN59"/>
<dbReference type="eggNOG" id="KOG3904">
    <property type="taxonomic scope" value="Eukaryota"/>
</dbReference>